<gene>
    <name evidence="3" type="ORF">CDAR_198781</name>
</gene>
<keyword evidence="2" id="KW-1133">Transmembrane helix</keyword>
<keyword evidence="2" id="KW-0812">Transmembrane</keyword>
<dbReference type="AlphaFoldDB" id="A0AAV4W5Q0"/>
<evidence type="ECO:0000256" key="2">
    <source>
        <dbReference type="SAM" id="Phobius"/>
    </source>
</evidence>
<protein>
    <submittedName>
        <fullName evidence="3">Uncharacterized protein</fullName>
    </submittedName>
</protein>
<accession>A0AAV4W5Q0</accession>
<dbReference type="EMBL" id="BPLQ01014084">
    <property type="protein sequence ID" value="GIY77234.1"/>
    <property type="molecule type" value="Genomic_DNA"/>
</dbReference>
<organism evidence="3 4">
    <name type="scientific">Caerostris darwini</name>
    <dbReference type="NCBI Taxonomy" id="1538125"/>
    <lineage>
        <taxon>Eukaryota</taxon>
        <taxon>Metazoa</taxon>
        <taxon>Ecdysozoa</taxon>
        <taxon>Arthropoda</taxon>
        <taxon>Chelicerata</taxon>
        <taxon>Arachnida</taxon>
        <taxon>Araneae</taxon>
        <taxon>Araneomorphae</taxon>
        <taxon>Entelegynae</taxon>
        <taxon>Araneoidea</taxon>
        <taxon>Araneidae</taxon>
        <taxon>Caerostris</taxon>
    </lineage>
</organism>
<feature type="transmembrane region" description="Helical" evidence="2">
    <location>
        <begin position="88"/>
        <end position="106"/>
    </location>
</feature>
<proteinExistence type="predicted"/>
<evidence type="ECO:0000313" key="4">
    <source>
        <dbReference type="Proteomes" id="UP001054837"/>
    </source>
</evidence>
<name>A0AAV4W5Q0_9ARAC</name>
<evidence type="ECO:0000313" key="3">
    <source>
        <dbReference type="EMBL" id="GIY77234.1"/>
    </source>
</evidence>
<keyword evidence="2" id="KW-0472">Membrane</keyword>
<reference evidence="3 4" key="1">
    <citation type="submission" date="2021-06" db="EMBL/GenBank/DDBJ databases">
        <title>Caerostris darwini draft genome.</title>
        <authorList>
            <person name="Kono N."/>
            <person name="Arakawa K."/>
        </authorList>
    </citation>
    <scope>NUCLEOTIDE SEQUENCE [LARGE SCALE GENOMIC DNA]</scope>
</reference>
<dbReference type="Proteomes" id="UP001054837">
    <property type="component" value="Unassembled WGS sequence"/>
</dbReference>
<evidence type="ECO:0000256" key="1">
    <source>
        <dbReference type="SAM" id="MobiDB-lite"/>
    </source>
</evidence>
<sequence>MDTFFLSDHRHQGVGPSSSAAPACEGPEREELPQGPVPARDTQHPGRHVSHAGVSGLQVARVLHDAALTLPDGQGSRGEQTQSSKFPSSYFLFVILLLVSSLFVHLQQCKQRERGEDLIPAEEVVCIHCFVKLPTDAS</sequence>
<feature type="region of interest" description="Disordered" evidence="1">
    <location>
        <begin position="7"/>
        <end position="51"/>
    </location>
</feature>
<keyword evidence="4" id="KW-1185">Reference proteome</keyword>
<comment type="caution">
    <text evidence="3">The sequence shown here is derived from an EMBL/GenBank/DDBJ whole genome shotgun (WGS) entry which is preliminary data.</text>
</comment>